<evidence type="ECO:0000256" key="7">
    <source>
        <dbReference type="ARBA" id="ARBA00023136"/>
    </source>
</evidence>
<evidence type="ECO:0000256" key="3">
    <source>
        <dbReference type="ARBA" id="ARBA00022507"/>
    </source>
</evidence>
<dbReference type="CDD" id="cd14966">
    <property type="entry name" value="7tmD_STE3"/>
    <property type="match status" value="1"/>
</dbReference>
<feature type="compositionally biased region" description="Polar residues" evidence="10">
    <location>
        <begin position="575"/>
        <end position="585"/>
    </location>
</feature>
<feature type="transmembrane region" description="Helical" evidence="11">
    <location>
        <begin position="184"/>
        <end position="206"/>
    </location>
</feature>
<keyword evidence="8 12" id="KW-0675">Receptor</keyword>
<proteinExistence type="inferred from homology"/>
<evidence type="ECO:0000256" key="9">
    <source>
        <dbReference type="ARBA" id="ARBA00023224"/>
    </source>
</evidence>
<comment type="subcellular location">
    <subcellularLocation>
        <location evidence="1">Membrane</location>
        <topology evidence="1">Multi-pass membrane protein</topology>
    </subcellularLocation>
</comment>
<keyword evidence="13" id="KW-1185">Reference proteome</keyword>
<feature type="transmembrane region" description="Helical" evidence="11">
    <location>
        <begin position="58"/>
        <end position="81"/>
    </location>
</feature>
<evidence type="ECO:0000256" key="5">
    <source>
        <dbReference type="ARBA" id="ARBA00022989"/>
    </source>
</evidence>
<evidence type="ECO:0000256" key="6">
    <source>
        <dbReference type="ARBA" id="ARBA00023040"/>
    </source>
</evidence>
<evidence type="ECO:0000313" key="13">
    <source>
        <dbReference type="Proteomes" id="UP001642406"/>
    </source>
</evidence>
<organism evidence="12 13">
    <name type="scientific">Sporothrix bragantina</name>
    <dbReference type="NCBI Taxonomy" id="671064"/>
    <lineage>
        <taxon>Eukaryota</taxon>
        <taxon>Fungi</taxon>
        <taxon>Dikarya</taxon>
        <taxon>Ascomycota</taxon>
        <taxon>Pezizomycotina</taxon>
        <taxon>Sordariomycetes</taxon>
        <taxon>Sordariomycetidae</taxon>
        <taxon>Ophiostomatales</taxon>
        <taxon>Ophiostomataceae</taxon>
        <taxon>Sporothrix</taxon>
    </lineage>
</organism>
<evidence type="ECO:0000313" key="12">
    <source>
        <dbReference type="EMBL" id="CAK7236796.1"/>
    </source>
</evidence>
<evidence type="ECO:0000256" key="11">
    <source>
        <dbReference type="SAM" id="Phobius"/>
    </source>
</evidence>
<dbReference type="PANTHER" id="PTHR28097">
    <property type="entry name" value="PHEROMONE A FACTOR RECEPTOR"/>
    <property type="match status" value="1"/>
</dbReference>
<evidence type="ECO:0000256" key="2">
    <source>
        <dbReference type="ARBA" id="ARBA00011085"/>
    </source>
</evidence>
<feature type="transmembrane region" description="Helical" evidence="11">
    <location>
        <begin position="101"/>
        <end position="121"/>
    </location>
</feature>
<dbReference type="Proteomes" id="UP001642406">
    <property type="component" value="Unassembled WGS sequence"/>
</dbReference>
<comment type="caution">
    <text evidence="12">The sequence shown here is derived from an EMBL/GenBank/DDBJ whole genome shotgun (WGS) entry which is preliminary data.</text>
</comment>
<dbReference type="PRINTS" id="PR00899">
    <property type="entry name" value="GPCRSTE3"/>
</dbReference>
<dbReference type="InterPro" id="IPR001499">
    <property type="entry name" value="GPCR_STE3"/>
</dbReference>
<sequence>MDVGTYYTDSGVLIMGRLGSLPTPPSLVANVILRLILCPIAIFLTWVPMRILWRNGEFPACTFVINLWLLILFVFVNAAIWHNQSFDSWWLGYGWCDMQAFIQYALVTLYSTSVYAIMQRLSSQVGLTRVTGLSFKEKRRRVLVHSLIIFPVPVLQILITIFVQGQRYAIAPASGCTNEYDANALFLVFFVLPPLLFTITACFHTFQTYRKFRQVDSSSQAALGGTNSVAYARRQRARRKLYFMVLCILVPYTPIMVAFAAVNIIEGWPWNFPSTFNIVHFHGPVPYNSISILGAQDLGFLALNMSWIPVVSAYVAFVFFGTSKEAINIYREYLLTLGLGRIFPKLYEVYDPDRTPFDSLASDTSNAATQISTLDSISQSRKGSCAPIFPSVSADSGDVSPEVRPSPVTSFIRRVFRRNKSASDAGADVEFGSNISPIALADRPNVSFNPDFSWSTPPATLPKPPNTSVSWKPVRFASSSRDTAGRGQNTEAGMSIRPNSSASTAVTEATATSTVPMLASDRVFKPFDGTRANSIGGRVVSTHVWSEGGPLPTSSLSSGNDTTASRQVDGRSNRSENSLDSQLSQGVRVDRCITTIETIR</sequence>
<keyword evidence="9" id="KW-0807">Transducer</keyword>
<feature type="transmembrane region" description="Helical" evidence="11">
    <location>
        <begin position="27"/>
        <end position="46"/>
    </location>
</feature>
<dbReference type="PANTHER" id="PTHR28097:SF1">
    <property type="entry name" value="PHEROMONE A FACTOR RECEPTOR"/>
    <property type="match status" value="1"/>
</dbReference>
<evidence type="ECO:0000256" key="1">
    <source>
        <dbReference type="ARBA" id="ARBA00004141"/>
    </source>
</evidence>
<keyword evidence="3" id="KW-0589">Pheromone response</keyword>
<feature type="transmembrane region" description="Helical" evidence="11">
    <location>
        <begin position="142"/>
        <end position="164"/>
    </location>
</feature>
<feature type="compositionally biased region" description="Polar residues" evidence="10">
    <location>
        <begin position="477"/>
        <end position="492"/>
    </location>
</feature>
<name>A0ABP0D0K4_9PEZI</name>
<keyword evidence="4 11" id="KW-0812">Transmembrane</keyword>
<evidence type="ECO:0000256" key="8">
    <source>
        <dbReference type="ARBA" id="ARBA00023170"/>
    </source>
</evidence>
<reference evidence="12 13" key="1">
    <citation type="submission" date="2024-01" db="EMBL/GenBank/DDBJ databases">
        <authorList>
            <person name="Allen C."/>
            <person name="Tagirdzhanova G."/>
        </authorList>
    </citation>
    <scope>NUCLEOTIDE SEQUENCE [LARGE SCALE GENOMIC DNA]</scope>
</reference>
<feature type="region of interest" description="Disordered" evidence="10">
    <location>
        <begin position="455"/>
        <end position="503"/>
    </location>
</feature>
<comment type="similarity">
    <text evidence="2">Belongs to the G-protein coupled receptor 4 family.</text>
</comment>
<keyword evidence="6" id="KW-0297">G-protein coupled receptor</keyword>
<dbReference type="Gene3D" id="1.20.1070.10">
    <property type="entry name" value="Rhodopsin 7-helix transmembrane proteins"/>
    <property type="match status" value="1"/>
</dbReference>
<dbReference type="Pfam" id="PF02076">
    <property type="entry name" value="STE3"/>
    <property type="match status" value="1"/>
</dbReference>
<gene>
    <name evidence="12" type="primary">STE3</name>
    <name evidence="12" type="ORF">SBRCBS47491_009759</name>
</gene>
<feature type="transmembrane region" description="Helical" evidence="11">
    <location>
        <begin position="298"/>
        <end position="321"/>
    </location>
</feature>
<evidence type="ECO:0000256" key="10">
    <source>
        <dbReference type="SAM" id="MobiDB-lite"/>
    </source>
</evidence>
<feature type="transmembrane region" description="Helical" evidence="11">
    <location>
        <begin position="241"/>
        <end position="265"/>
    </location>
</feature>
<feature type="compositionally biased region" description="Low complexity" evidence="10">
    <location>
        <begin position="550"/>
        <end position="559"/>
    </location>
</feature>
<protein>
    <submittedName>
        <fullName evidence="12">A-factor receptor</fullName>
    </submittedName>
</protein>
<feature type="region of interest" description="Disordered" evidence="10">
    <location>
        <begin position="550"/>
        <end position="586"/>
    </location>
</feature>
<keyword evidence="5 11" id="KW-1133">Transmembrane helix</keyword>
<evidence type="ECO:0000256" key="4">
    <source>
        <dbReference type="ARBA" id="ARBA00022692"/>
    </source>
</evidence>
<accession>A0ABP0D0K4</accession>
<dbReference type="EMBL" id="CAWUHC010000167">
    <property type="protein sequence ID" value="CAK7236796.1"/>
    <property type="molecule type" value="Genomic_DNA"/>
</dbReference>
<keyword evidence="7 11" id="KW-0472">Membrane</keyword>